<evidence type="ECO:0000256" key="3">
    <source>
        <dbReference type="PROSITE-ProRule" id="PRU00221"/>
    </source>
</evidence>
<dbReference type="InterPro" id="IPR015943">
    <property type="entry name" value="WD40/YVTN_repeat-like_dom_sf"/>
</dbReference>
<dbReference type="InterPro" id="IPR001680">
    <property type="entry name" value="WD40_rpt"/>
</dbReference>
<keyword evidence="2" id="KW-0677">Repeat</keyword>
<organism evidence="5 6">
    <name type="scientific">Candidatus Synechococcus calcipolaris G9</name>
    <dbReference type="NCBI Taxonomy" id="1497997"/>
    <lineage>
        <taxon>Bacteria</taxon>
        <taxon>Bacillati</taxon>
        <taxon>Cyanobacteriota</taxon>
        <taxon>Cyanophyceae</taxon>
        <taxon>Synechococcales</taxon>
        <taxon>Synechococcaceae</taxon>
        <taxon>Synechococcus</taxon>
    </lineage>
</organism>
<evidence type="ECO:0000256" key="1">
    <source>
        <dbReference type="ARBA" id="ARBA00022574"/>
    </source>
</evidence>
<dbReference type="PROSITE" id="PS50294">
    <property type="entry name" value="WD_REPEATS_REGION"/>
    <property type="match status" value="2"/>
</dbReference>
<feature type="repeat" description="WD" evidence="3">
    <location>
        <begin position="50"/>
        <end position="91"/>
    </location>
</feature>
<feature type="repeat" description="WD" evidence="3">
    <location>
        <begin position="306"/>
        <end position="342"/>
    </location>
</feature>
<dbReference type="EMBL" id="JAKKUT010000002">
    <property type="protein sequence ID" value="MDG2991180.1"/>
    <property type="molecule type" value="Genomic_DNA"/>
</dbReference>
<keyword evidence="1 3" id="KW-0853">WD repeat</keyword>
<dbReference type="RefSeq" id="WP_277867060.1">
    <property type="nucleotide sequence ID" value="NZ_JAKKUT010000002.1"/>
</dbReference>
<accession>A0ABT6EZY7</accession>
<dbReference type="InterPro" id="IPR036322">
    <property type="entry name" value="WD40_repeat_dom_sf"/>
</dbReference>
<dbReference type="SUPFAM" id="SSF50978">
    <property type="entry name" value="WD40 repeat-like"/>
    <property type="match status" value="1"/>
</dbReference>
<dbReference type="SMART" id="SM00320">
    <property type="entry name" value="WD40"/>
    <property type="match status" value="7"/>
</dbReference>
<evidence type="ECO:0000313" key="5">
    <source>
        <dbReference type="EMBL" id="MDG2991180.1"/>
    </source>
</evidence>
<evidence type="ECO:0000259" key="4">
    <source>
        <dbReference type="Pfam" id="PF12894"/>
    </source>
</evidence>
<name>A0ABT6EZY7_9SYNE</name>
<dbReference type="Gene3D" id="2.130.10.10">
    <property type="entry name" value="YVTN repeat-like/Quinoprotein amine dehydrogenase"/>
    <property type="match status" value="2"/>
</dbReference>
<dbReference type="PROSITE" id="PS50082">
    <property type="entry name" value="WD_REPEATS_2"/>
    <property type="match status" value="3"/>
</dbReference>
<reference evidence="5" key="1">
    <citation type="journal article" date="2022" name="Genome Biol. Evol.">
        <title>A New Gene Family Diagnostic for Intracellular Biomineralization of Amorphous Ca Carbonates by Cyanobacteria.</title>
        <authorList>
            <person name="Benzerara K."/>
            <person name="Duprat E."/>
            <person name="Bitard-Feildel T."/>
            <person name="Caumes G."/>
            <person name="Cassier-Chauvat C."/>
            <person name="Chauvat F."/>
            <person name="Dezi M."/>
            <person name="Diop S.I."/>
            <person name="Gaschignard G."/>
            <person name="Gorgen S."/>
            <person name="Gugger M."/>
            <person name="Lopez-Garcia P."/>
            <person name="Millet M."/>
            <person name="Skouri-Panet F."/>
            <person name="Moreira D."/>
            <person name="Callebaut I."/>
        </authorList>
    </citation>
    <scope>NUCLEOTIDE SEQUENCE</scope>
    <source>
        <strain evidence="5">G9</strain>
    </source>
</reference>
<dbReference type="Pfam" id="PF00400">
    <property type="entry name" value="WD40"/>
    <property type="match status" value="5"/>
</dbReference>
<keyword evidence="6" id="KW-1185">Reference proteome</keyword>
<dbReference type="PANTHER" id="PTHR19848">
    <property type="entry name" value="WD40 REPEAT PROTEIN"/>
    <property type="match status" value="1"/>
</dbReference>
<sequence length="342" mass="37800">MPWAKVWQTQLGDYITAIAWSPKGNSLVIAAASGEVVLYRNQGQDHRLLRSGDDQSIDTLGFSADGNYIAAAGQSGQVLVWGMEPEPTLLYTLDYEQPWIDQLHWHPQLPVVSFSLGRYVQLWDAIAGEILITVNFEASSVLALAWHPAGHSLAVGGYQGIRVWAGEDWDQDPQNLGFMSACVGLAWSRDGEYLAASNMDHTLFVWKWGDPYPWQMQGFPGKVRQLHWLPLQPGESAPTLISSSQEGIITWQLTGDRKGWEPQILDLHQGSVKALAIEPHQLILASAATDGWICLWQDVKEPIQILEGAADHFSCLSWHPQGHYLAAGGNSGEVMVWEAPVS</sequence>
<reference evidence="5" key="2">
    <citation type="submission" date="2022-01" db="EMBL/GenBank/DDBJ databases">
        <authorList>
            <person name="Zivanovic Y."/>
            <person name="Moreira D."/>
            <person name="Lopez-Garcia P."/>
        </authorList>
    </citation>
    <scope>NUCLEOTIDE SEQUENCE</scope>
    <source>
        <strain evidence="5">G9</strain>
    </source>
</reference>
<dbReference type="Proteomes" id="UP001154265">
    <property type="component" value="Unassembled WGS sequence"/>
</dbReference>
<feature type="domain" description="Anaphase-promoting complex subunit 4-like WD40" evidence="4">
    <location>
        <begin position="3"/>
        <end position="40"/>
    </location>
</feature>
<gene>
    <name evidence="5" type="ORF">L3556_09600</name>
</gene>
<dbReference type="Pfam" id="PF12894">
    <property type="entry name" value="ANAPC4_WD40"/>
    <property type="match status" value="1"/>
</dbReference>
<dbReference type="PANTHER" id="PTHR19848:SF8">
    <property type="entry name" value="F-BOX AND WD REPEAT DOMAIN CONTAINING 7"/>
    <property type="match status" value="1"/>
</dbReference>
<dbReference type="InterPro" id="IPR024977">
    <property type="entry name" value="Apc4-like_WD40_dom"/>
</dbReference>
<comment type="caution">
    <text evidence="5">The sequence shown here is derived from an EMBL/GenBank/DDBJ whole genome shotgun (WGS) entry which is preliminary data.</text>
</comment>
<protein>
    <recommendedName>
        <fullName evidence="4">Anaphase-promoting complex subunit 4-like WD40 domain-containing protein</fullName>
    </recommendedName>
</protein>
<proteinExistence type="predicted"/>
<evidence type="ECO:0000256" key="2">
    <source>
        <dbReference type="ARBA" id="ARBA00022737"/>
    </source>
</evidence>
<evidence type="ECO:0000313" key="6">
    <source>
        <dbReference type="Proteomes" id="UP001154265"/>
    </source>
</evidence>
<feature type="repeat" description="WD" evidence="3">
    <location>
        <begin position="265"/>
        <end position="297"/>
    </location>
</feature>